<dbReference type="Proteomes" id="UP000823863">
    <property type="component" value="Unassembled WGS sequence"/>
</dbReference>
<evidence type="ECO:0000313" key="1">
    <source>
        <dbReference type="EMBL" id="HJC67898.1"/>
    </source>
</evidence>
<dbReference type="EMBL" id="DWWB01000086">
    <property type="protein sequence ID" value="HJC67898.1"/>
    <property type="molecule type" value="Genomic_DNA"/>
</dbReference>
<organism evidence="1 2">
    <name type="scientific">Candidatus Enterocloster excrementigallinarum</name>
    <dbReference type="NCBI Taxonomy" id="2838558"/>
    <lineage>
        <taxon>Bacteria</taxon>
        <taxon>Bacillati</taxon>
        <taxon>Bacillota</taxon>
        <taxon>Clostridia</taxon>
        <taxon>Lachnospirales</taxon>
        <taxon>Lachnospiraceae</taxon>
        <taxon>Enterocloster</taxon>
    </lineage>
</organism>
<comment type="caution">
    <text evidence="1">The sequence shown here is derived from an EMBL/GenBank/DDBJ whole genome shotgun (WGS) entry which is preliminary data.</text>
</comment>
<name>A0A9D2PX68_9FIRM</name>
<accession>A0A9D2PX68</accession>
<evidence type="ECO:0000313" key="2">
    <source>
        <dbReference type="Proteomes" id="UP000823863"/>
    </source>
</evidence>
<reference evidence="1" key="2">
    <citation type="submission" date="2021-04" db="EMBL/GenBank/DDBJ databases">
        <authorList>
            <person name="Gilroy R."/>
        </authorList>
    </citation>
    <scope>NUCLEOTIDE SEQUENCE</scope>
    <source>
        <strain evidence="1">CHK198-12963</strain>
    </source>
</reference>
<gene>
    <name evidence="1" type="ORF">H9931_14500</name>
</gene>
<reference evidence="1" key="1">
    <citation type="journal article" date="2021" name="PeerJ">
        <title>Extensive microbial diversity within the chicken gut microbiome revealed by metagenomics and culture.</title>
        <authorList>
            <person name="Gilroy R."/>
            <person name="Ravi A."/>
            <person name="Getino M."/>
            <person name="Pursley I."/>
            <person name="Horton D.L."/>
            <person name="Alikhan N.F."/>
            <person name="Baker D."/>
            <person name="Gharbi K."/>
            <person name="Hall N."/>
            <person name="Watson M."/>
            <person name="Adriaenssens E.M."/>
            <person name="Foster-Nyarko E."/>
            <person name="Jarju S."/>
            <person name="Secka A."/>
            <person name="Antonio M."/>
            <person name="Oren A."/>
            <person name="Chaudhuri R.R."/>
            <person name="La Ragione R."/>
            <person name="Hildebrand F."/>
            <person name="Pallen M.J."/>
        </authorList>
    </citation>
    <scope>NUCLEOTIDE SEQUENCE</scope>
    <source>
        <strain evidence="1">CHK198-12963</strain>
    </source>
</reference>
<proteinExistence type="predicted"/>
<dbReference type="AlphaFoldDB" id="A0A9D2PX68"/>
<sequence>MCKQEQLIEYMIQDIVDMFATDQNIEYDEAMNKFYNSKVFEKLQDIETGLYLESPEYVYDLFKDEMNFGRIIQAEI</sequence>
<protein>
    <submittedName>
        <fullName evidence="1">Uncharacterized protein</fullName>
    </submittedName>
</protein>